<organism evidence="1 3">
    <name type="scientific">Rhizobium lentis</name>
    <dbReference type="NCBI Taxonomy" id="1138194"/>
    <lineage>
        <taxon>Bacteria</taxon>
        <taxon>Pseudomonadati</taxon>
        <taxon>Pseudomonadota</taxon>
        <taxon>Alphaproteobacteria</taxon>
        <taxon>Hyphomicrobiales</taxon>
        <taxon>Rhizobiaceae</taxon>
        <taxon>Rhizobium/Agrobacterium group</taxon>
        <taxon>Rhizobium</taxon>
    </lineage>
</organism>
<gene>
    <name evidence="2" type="ORF">HJB60_26250</name>
    <name evidence="1" type="ORF">HJB63_00375</name>
</gene>
<dbReference type="EMBL" id="JABDYC010000001">
    <property type="protein sequence ID" value="MBX5021055.1"/>
    <property type="molecule type" value="Genomic_DNA"/>
</dbReference>
<evidence type="ECO:0000313" key="3">
    <source>
        <dbReference type="Proteomes" id="UP000749740"/>
    </source>
</evidence>
<sequence>MHIYDALQQFWQGGRLKNVQKVRRLNSNQCGAVSGVQEKPMALRRNFGAELDGVRARRCPRLAGFRKNNAAAGRKSKEHAFGYHGI</sequence>
<proteinExistence type="predicted"/>
<dbReference type="RefSeq" id="WP_221105759.1">
    <property type="nucleotide sequence ID" value="NZ_JABDXT010000001.1"/>
</dbReference>
<evidence type="ECO:0000313" key="4">
    <source>
        <dbReference type="Proteomes" id="UP000770629"/>
    </source>
</evidence>
<evidence type="ECO:0000313" key="2">
    <source>
        <dbReference type="EMBL" id="MBX5092646.1"/>
    </source>
</evidence>
<protein>
    <submittedName>
        <fullName evidence="1">Uncharacterized protein</fullName>
    </submittedName>
</protein>
<keyword evidence="4" id="KW-1185">Reference proteome</keyword>
<dbReference type="Proteomes" id="UP000770629">
    <property type="component" value="Unassembled WGS sequence"/>
</dbReference>
<name>A0A9Q3M6F6_9HYPH</name>
<accession>A0A9Q3M6F6</accession>
<dbReference type="Proteomes" id="UP000749740">
    <property type="component" value="Unassembled WGS sequence"/>
</dbReference>
<reference evidence="1 4" key="1">
    <citation type="submission" date="2020-04" db="EMBL/GenBank/DDBJ databases">
        <title>Global-level population genomics: horizontal gene transfer, symbiosis and evolution in Rhizobia.</title>
        <authorList>
            <person name="Gai Y."/>
        </authorList>
    </citation>
    <scope>NUCLEOTIDE SEQUENCE</scope>
    <source>
        <strain evidence="2 4">BLR33</strain>
        <strain evidence="1">BLR57</strain>
    </source>
</reference>
<comment type="caution">
    <text evidence="1">The sequence shown here is derived from an EMBL/GenBank/DDBJ whole genome shotgun (WGS) entry which is preliminary data.</text>
</comment>
<dbReference type="EMBL" id="JABDYF010000013">
    <property type="protein sequence ID" value="MBX5092646.1"/>
    <property type="molecule type" value="Genomic_DNA"/>
</dbReference>
<dbReference type="AlphaFoldDB" id="A0A9Q3M6F6"/>
<evidence type="ECO:0000313" key="1">
    <source>
        <dbReference type="EMBL" id="MBX5021055.1"/>
    </source>
</evidence>